<gene>
    <name evidence="5" type="ORF">CQW23_25069</name>
</gene>
<dbReference type="SMART" id="SM00185">
    <property type="entry name" value="ARM"/>
    <property type="match status" value="4"/>
</dbReference>
<keyword evidence="1" id="KW-0677">Repeat</keyword>
<reference evidence="6" key="2">
    <citation type="journal article" date="2017" name="J. Anim. Genet.">
        <title>Multiple reference genome sequences of hot pepper reveal the massive evolution of plant disease resistance genes by retroduplication.</title>
        <authorList>
            <person name="Kim S."/>
            <person name="Park J."/>
            <person name="Yeom S.-I."/>
            <person name="Kim Y.-M."/>
            <person name="Seo E."/>
            <person name="Kim K.-T."/>
            <person name="Kim M.-S."/>
            <person name="Lee J.M."/>
            <person name="Cheong K."/>
            <person name="Shin H.-S."/>
            <person name="Kim S.-B."/>
            <person name="Han K."/>
            <person name="Lee J."/>
            <person name="Park M."/>
            <person name="Lee H.-A."/>
            <person name="Lee H.-Y."/>
            <person name="Lee Y."/>
            <person name="Oh S."/>
            <person name="Lee J.H."/>
            <person name="Choi E."/>
            <person name="Choi E."/>
            <person name="Lee S.E."/>
            <person name="Jeon J."/>
            <person name="Kim H."/>
            <person name="Choi G."/>
            <person name="Song H."/>
            <person name="Lee J."/>
            <person name="Lee S.-C."/>
            <person name="Kwon J.-K."/>
            <person name="Lee H.-Y."/>
            <person name="Koo N."/>
            <person name="Hong Y."/>
            <person name="Kim R.W."/>
            <person name="Kang W.-H."/>
            <person name="Huh J.H."/>
            <person name="Kang B.-C."/>
            <person name="Yang T.-J."/>
            <person name="Lee Y.-H."/>
            <person name="Bennetzen J.L."/>
            <person name="Choi D."/>
        </authorList>
    </citation>
    <scope>NUCLEOTIDE SEQUENCE [LARGE SCALE GENOMIC DNA]</scope>
    <source>
        <strain evidence="6">cv. PBC81</strain>
    </source>
</reference>
<dbReference type="FunFam" id="1.25.10.10:FF:000300">
    <property type="entry name" value="U-box domain-containing protein 4"/>
    <property type="match status" value="1"/>
</dbReference>
<dbReference type="AlphaFoldDB" id="A0A2G2VWM9"/>
<dbReference type="SUPFAM" id="SSF48371">
    <property type="entry name" value="ARM repeat"/>
    <property type="match status" value="1"/>
</dbReference>
<dbReference type="InterPro" id="IPR058678">
    <property type="entry name" value="ARM_PUB"/>
</dbReference>
<dbReference type="Proteomes" id="UP000224567">
    <property type="component" value="Unassembled WGS sequence"/>
</dbReference>
<evidence type="ECO:0000256" key="3">
    <source>
        <dbReference type="PROSITE-ProRule" id="PRU00259"/>
    </source>
</evidence>
<sequence>MSCAIVEKTLFLIQSNDPILKLQGAKDIRWLTKSSLRYRRHFNEAVKPLVDMLSNSESFEFIEAAFLALLNLSVKDEGNKKSIIDVGALEPIIGFLQSENASLKEHATASLLTLSASSVTKRILTSFGVIPLLVDILRCGSPRAMVDSIITLYNLSTCQGNLTLILQSDPIPCIVALLKSCKKSSKTARKCTALLESLMSYEECRQALTSEEGGILAIVEVLEIGSLQSREHAVGSLLKMCQSDRCKYRLLILREGVIPGLLELTVKGTAKSKEKSQTLLRLLRDTTPSERSQLQPDTLENIVSNLISQIDGSKEQTGKAHGLLAEVIQVSMDQRLRLLPQRPMVYMYSD</sequence>
<dbReference type="Gene3D" id="1.25.10.10">
    <property type="entry name" value="Leucine-rich Repeat Variant"/>
    <property type="match status" value="2"/>
</dbReference>
<dbReference type="EMBL" id="MLFT02000010">
    <property type="protein sequence ID" value="PHT37369.1"/>
    <property type="molecule type" value="Genomic_DNA"/>
</dbReference>
<comment type="caution">
    <text evidence="5">The sequence shown here is derived from an EMBL/GenBank/DDBJ whole genome shotgun (WGS) entry which is preliminary data.</text>
</comment>
<dbReference type="PANTHER" id="PTHR23315:SF255">
    <property type="entry name" value="U-BOX DOMAIN-CONTAINING PROTEIN 4-LIKE"/>
    <property type="match status" value="1"/>
</dbReference>
<name>A0A2G2VWM9_CAPBA</name>
<evidence type="ECO:0000259" key="4">
    <source>
        <dbReference type="Pfam" id="PF25598"/>
    </source>
</evidence>
<evidence type="ECO:0000256" key="1">
    <source>
        <dbReference type="ARBA" id="ARBA00022737"/>
    </source>
</evidence>
<keyword evidence="2" id="KW-0833">Ubl conjugation pathway</keyword>
<dbReference type="Pfam" id="PF25598">
    <property type="entry name" value="ARM_PUB"/>
    <property type="match status" value="1"/>
</dbReference>
<evidence type="ECO:0000313" key="6">
    <source>
        <dbReference type="Proteomes" id="UP000224567"/>
    </source>
</evidence>
<dbReference type="InterPro" id="IPR011989">
    <property type="entry name" value="ARM-like"/>
</dbReference>
<dbReference type="PROSITE" id="PS50176">
    <property type="entry name" value="ARM_REPEAT"/>
    <property type="match status" value="1"/>
</dbReference>
<feature type="repeat" description="ARM" evidence="3">
    <location>
        <begin position="44"/>
        <end position="87"/>
    </location>
</feature>
<evidence type="ECO:0000256" key="2">
    <source>
        <dbReference type="ARBA" id="ARBA00022786"/>
    </source>
</evidence>
<dbReference type="InterPro" id="IPR000225">
    <property type="entry name" value="Armadillo"/>
</dbReference>
<reference evidence="5 6" key="1">
    <citation type="journal article" date="2017" name="Genome Biol.">
        <title>New reference genome sequences of hot pepper reveal the massive evolution of plant disease-resistance genes by retroduplication.</title>
        <authorList>
            <person name="Kim S."/>
            <person name="Park J."/>
            <person name="Yeom S.I."/>
            <person name="Kim Y.M."/>
            <person name="Seo E."/>
            <person name="Kim K.T."/>
            <person name="Kim M.S."/>
            <person name="Lee J.M."/>
            <person name="Cheong K."/>
            <person name="Shin H.S."/>
            <person name="Kim S.B."/>
            <person name="Han K."/>
            <person name="Lee J."/>
            <person name="Park M."/>
            <person name="Lee H.A."/>
            <person name="Lee H.Y."/>
            <person name="Lee Y."/>
            <person name="Oh S."/>
            <person name="Lee J.H."/>
            <person name="Choi E."/>
            <person name="Choi E."/>
            <person name="Lee S.E."/>
            <person name="Jeon J."/>
            <person name="Kim H."/>
            <person name="Choi G."/>
            <person name="Song H."/>
            <person name="Lee J."/>
            <person name="Lee S.C."/>
            <person name="Kwon J.K."/>
            <person name="Lee H.Y."/>
            <person name="Koo N."/>
            <person name="Hong Y."/>
            <person name="Kim R.W."/>
            <person name="Kang W.H."/>
            <person name="Huh J.H."/>
            <person name="Kang B.C."/>
            <person name="Yang T.J."/>
            <person name="Lee Y.H."/>
            <person name="Bennetzen J.L."/>
            <person name="Choi D."/>
        </authorList>
    </citation>
    <scope>NUCLEOTIDE SEQUENCE [LARGE SCALE GENOMIC DNA]</scope>
    <source>
        <strain evidence="6">cv. PBC81</strain>
    </source>
</reference>
<accession>A0A2G2VWM9</accession>
<proteinExistence type="predicted"/>
<organism evidence="5 6">
    <name type="scientific">Capsicum baccatum</name>
    <name type="common">Peruvian pepper</name>
    <dbReference type="NCBI Taxonomy" id="33114"/>
    <lineage>
        <taxon>Eukaryota</taxon>
        <taxon>Viridiplantae</taxon>
        <taxon>Streptophyta</taxon>
        <taxon>Embryophyta</taxon>
        <taxon>Tracheophyta</taxon>
        <taxon>Spermatophyta</taxon>
        <taxon>Magnoliopsida</taxon>
        <taxon>eudicotyledons</taxon>
        <taxon>Gunneridae</taxon>
        <taxon>Pentapetalae</taxon>
        <taxon>asterids</taxon>
        <taxon>lamiids</taxon>
        <taxon>Solanales</taxon>
        <taxon>Solanaceae</taxon>
        <taxon>Solanoideae</taxon>
        <taxon>Capsiceae</taxon>
        <taxon>Capsicum</taxon>
    </lineage>
</organism>
<dbReference type="InterPro" id="IPR016024">
    <property type="entry name" value="ARM-type_fold"/>
</dbReference>
<dbReference type="PANTHER" id="PTHR23315">
    <property type="entry name" value="U BOX DOMAIN-CONTAINING"/>
    <property type="match status" value="1"/>
</dbReference>
<dbReference type="OrthoDB" id="7537227at2759"/>
<evidence type="ECO:0000313" key="5">
    <source>
        <dbReference type="EMBL" id="PHT37369.1"/>
    </source>
</evidence>
<protein>
    <recommendedName>
        <fullName evidence="4">U-box domain-containing protein</fullName>
    </recommendedName>
</protein>
<feature type="domain" description="U-box" evidence="4">
    <location>
        <begin position="45"/>
        <end position="288"/>
    </location>
</feature>
<keyword evidence="6" id="KW-1185">Reference proteome</keyword>